<organism evidence="5 6">
    <name type="scientific">Candidatus Neomicrothrix subdominans</name>
    <dbReference type="NCBI Taxonomy" id="2954438"/>
    <lineage>
        <taxon>Bacteria</taxon>
        <taxon>Bacillati</taxon>
        <taxon>Actinomycetota</taxon>
        <taxon>Acidimicrobiia</taxon>
        <taxon>Acidimicrobiales</taxon>
        <taxon>Microthrixaceae</taxon>
        <taxon>Candidatus Neomicrothrix</taxon>
    </lineage>
</organism>
<dbReference type="InterPro" id="IPR023158">
    <property type="entry name" value="YerB-like_sf"/>
</dbReference>
<evidence type="ECO:0000259" key="4">
    <source>
        <dbReference type="Pfam" id="PF17479"/>
    </source>
</evidence>
<keyword evidence="2" id="KW-1133">Transmembrane helix</keyword>
<dbReference type="AlphaFoldDB" id="A0A936TF15"/>
<dbReference type="Gene3D" id="3.50.90.10">
    <property type="entry name" value="YerB-like"/>
    <property type="match status" value="1"/>
</dbReference>
<dbReference type="Proteomes" id="UP000727993">
    <property type="component" value="Unassembled WGS sequence"/>
</dbReference>
<name>A0A936TF15_9ACTN</name>
<dbReference type="InterPro" id="IPR021416">
    <property type="entry name" value="DUF3048_N"/>
</dbReference>
<dbReference type="SUPFAM" id="SSF159774">
    <property type="entry name" value="YerB-like"/>
    <property type="match status" value="1"/>
</dbReference>
<evidence type="ECO:0000259" key="3">
    <source>
        <dbReference type="Pfam" id="PF11258"/>
    </source>
</evidence>
<evidence type="ECO:0000313" key="5">
    <source>
        <dbReference type="EMBL" id="MBK9296100.1"/>
    </source>
</evidence>
<keyword evidence="2" id="KW-0812">Transmembrane</keyword>
<proteinExistence type="predicted"/>
<evidence type="ECO:0000256" key="1">
    <source>
        <dbReference type="SAM" id="MobiDB-lite"/>
    </source>
</evidence>
<dbReference type="Pfam" id="PF17479">
    <property type="entry name" value="DUF3048_C"/>
    <property type="match status" value="1"/>
</dbReference>
<dbReference type="EMBL" id="JADJZA010000001">
    <property type="protein sequence ID" value="MBK9296100.1"/>
    <property type="molecule type" value="Genomic_DNA"/>
</dbReference>
<protein>
    <submittedName>
        <fullName evidence="5">DUF3048 domain-containing protein</fullName>
    </submittedName>
</protein>
<feature type="domain" description="DUF3048" evidence="4">
    <location>
        <begin position="314"/>
        <end position="419"/>
    </location>
</feature>
<gene>
    <name evidence="5" type="ORF">IPN02_04340</name>
</gene>
<evidence type="ECO:0000256" key="2">
    <source>
        <dbReference type="SAM" id="Phobius"/>
    </source>
</evidence>
<feature type="region of interest" description="Disordered" evidence="1">
    <location>
        <begin position="68"/>
        <end position="94"/>
    </location>
</feature>
<dbReference type="InterPro" id="IPR035328">
    <property type="entry name" value="DUF3048_C"/>
</dbReference>
<evidence type="ECO:0000313" key="6">
    <source>
        <dbReference type="Proteomes" id="UP000727993"/>
    </source>
</evidence>
<comment type="caution">
    <text evidence="5">The sequence shown here is derived from an EMBL/GenBank/DDBJ whole genome shotgun (WGS) entry which is preliminary data.</text>
</comment>
<sequence length="429" mass="45970">MIDRLRSTVGDTMGRLWAAVRSMSPRQLAFLTPIVVVAAVAGVLVLRTGDDSTVSTNDETPIARRRIVSTSKGVSGTSKKASAPSSVPEEVTSTTQAVAPVTDVEVVPIGTDSGGKAGPQLLPVLPPEPWPQGCCAPLTNLGFDSPEGAAGPAVAVKVSNAPEVDPHTNLHRADLIYELRAEDVSRFIAVYHSRAADVIGPIRSGRTADPPIIKSLGRPMLVFSGGNDYVMAMMEARETDGTLVRMLNRNAVGSFFRSDDRQQPHNFYGHRPGWIAARGAEALPPRRQTDFFGAGAGVNTVSGQPVKVSVDIGQSHSWWQWDDTSQMWLRFQHGRPHIDKDTGYQIGRTSVVILGTGYPPSPADDRSPEAASTGGGEAWVMTGRDYIHGTWSRANPDDTWHLTDDAGNPIALKSGPVYIGLTDVKPVIE</sequence>
<accession>A0A936TF15</accession>
<dbReference type="Pfam" id="PF11258">
    <property type="entry name" value="DUF3048"/>
    <property type="match status" value="1"/>
</dbReference>
<keyword evidence="2" id="KW-0472">Membrane</keyword>
<feature type="transmembrane region" description="Helical" evidence="2">
    <location>
        <begin position="28"/>
        <end position="46"/>
    </location>
</feature>
<feature type="domain" description="DUF3048" evidence="3">
    <location>
        <begin position="146"/>
        <end position="270"/>
    </location>
</feature>
<reference evidence="5 6" key="1">
    <citation type="submission" date="2020-10" db="EMBL/GenBank/DDBJ databases">
        <title>Connecting structure to function with the recovery of over 1000 high-quality activated sludge metagenome-assembled genomes encoding full-length rRNA genes using long-read sequencing.</title>
        <authorList>
            <person name="Singleton C.M."/>
            <person name="Petriglieri F."/>
            <person name="Kristensen J.M."/>
            <person name="Kirkegaard R.H."/>
            <person name="Michaelsen T.Y."/>
            <person name="Andersen M.H."/>
            <person name="Karst S.M."/>
            <person name="Dueholm M.S."/>
            <person name="Nielsen P.H."/>
            <person name="Albertsen M."/>
        </authorList>
    </citation>
    <scope>NUCLEOTIDE SEQUENCE [LARGE SCALE GENOMIC DNA]</scope>
    <source>
        <strain evidence="5">Lyne_18-Q3-R50-59_MAXAC.006</strain>
    </source>
</reference>
<feature type="compositionally biased region" description="Low complexity" evidence="1">
    <location>
        <begin position="68"/>
        <end position="83"/>
    </location>
</feature>